<feature type="domain" description="DUF2062" evidence="2">
    <location>
        <begin position="21"/>
        <end position="155"/>
    </location>
</feature>
<dbReference type="RefSeq" id="WP_176159464.1">
    <property type="nucleotide sequence ID" value="NZ_FUYE01000010.1"/>
</dbReference>
<name>A0A1T4YE63_9BACT</name>
<dbReference type="PANTHER" id="PTHR35102">
    <property type="entry name" value="E3 UBIQUITIN-PROTEIN LIGASE"/>
    <property type="match status" value="1"/>
</dbReference>
<reference evidence="4" key="1">
    <citation type="submission" date="2017-02" db="EMBL/GenBank/DDBJ databases">
        <authorList>
            <person name="Varghese N."/>
            <person name="Submissions S."/>
        </authorList>
    </citation>
    <scope>NUCLEOTIDE SEQUENCE [LARGE SCALE GENOMIC DNA]</scope>
    <source>
        <strain evidence="4">ATCC 700200</strain>
    </source>
</reference>
<evidence type="ECO:0000313" key="3">
    <source>
        <dbReference type="EMBL" id="SKB00076.1"/>
    </source>
</evidence>
<feature type="transmembrane region" description="Helical" evidence="1">
    <location>
        <begin position="120"/>
        <end position="145"/>
    </location>
</feature>
<sequence length="165" mass="18341">MPESRRSLWQKWVVQPVVQQLTQGTSPHQVALAIAMGLLIGVFPILGSNTLLALLIGIPLRLNQPLLQGFKTVAYPLQWISLLGFYRAGEMMFGVPHVSIHIPTMMERFFTEPGPFFRDYGMTALYGIAVWCLIAPPCVILLYAISKPLVEAIAKKLPAKKTILV</sequence>
<keyword evidence="1" id="KW-1133">Transmembrane helix</keyword>
<protein>
    <recommendedName>
        <fullName evidence="2">DUF2062 domain-containing protein</fullName>
    </recommendedName>
</protein>
<accession>A0A1T4YE63</accession>
<dbReference type="Proteomes" id="UP000190774">
    <property type="component" value="Unassembled WGS sequence"/>
</dbReference>
<dbReference type="Pfam" id="PF09835">
    <property type="entry name" value="DUF2062"/>
    <property type="match status" value="1"/>
</dbReference>
<organism evidence="3 4">
    <name type="scientific">Prosthecobacter debontii</name>
    <dbReference type="NCBI Taxonomy" id="48467"/>
    <lineage>
        <taxon>Bacteria</taxon>
        <taxon>Pseudomonadati</taxon>
        <taxon>Verrucomicrobiota</taxon>
        <taxon>Verrucomicrobiia</taxon>
        <taxon>Verrucomicrobiales</taxon>
        <taxon>Verrucomicrobiaceae</taxon>
        <taxon>Prosthecobacter</taxon>
    </lineage>
</organism>
<dbReference type="EMBL" id="FUYE01000010">
    <property type="protein sequence ID" value="SKB00076.1"/>
    <property type="molecule type" value="Genomic_DNA"/>
</dbReference>
<dbReference type="STRING" id="48467.SAMN02745166_03057"/>
<gene>
    <name evidence="3" type="ORF">SAMN02745166_03057</name>
</gene>
<proteinExistence type="predicted"/>
<keyword evidence="1" id="KW-0472">Membrane</keyword>
<keyword evidence="1" id="KW-0812">Transmembrane</keyword>
<evidence type="ECO:0000313" key="4">
    <source>
        <dbReference type="Proteomes" id="UP000190774"/>
    </source>
</evidence>
<evidence type="ECO:0000256" key="1">
    <source>
        <dbReference type="SAM" id="Phobius"/>
    </source>
</evidence>
<dbReference type="PANTHER" id="PTHR35102:SF1">
    <property type="entry name" value="E3 UBIQUITIN-PROTEIN LIGASE"/>
    <property type="match status" value="1"/>
</dbReference>
<dbReference type="AlphaFoldDB" id="A0A1T4YE63"/>
<dbReference type="InterPro" id="IPR018639">
    <property type="entry name" value="DUF2062"/>
</dbReference>
<feature type="transmembrane region" description="Helical" evidence="1">
    <location>
        <begin position="30"/>
        <end position="58"/>
    </location>
</feature>
<evidence type="ECO:0000259" key="2">
    <source>
        <dbReference type="Pfam" id="PF09835"/>
    </source>
</evidence>
<keyword evidence="4" id="KW-1185">Reference proteome</keyword>